<dbReference type="AlphaFoldDB" id="A0A9Q3U9U7"/>
<sequence length="67" mass="7793">MKRVRIEIRGGKVSADFEGFYGTECKQLEERIKPESVHIDNVEDKPELNIETESNTISVEQQESDYF</sequence>
<organism evidence="1 2">
    <name type="scientific">Vibrio parahaemolyticus</name>
    <dbReference type="NCBI Taxonomy" id="670"/>
    <lineage>
        <taxon>Bacteria</taxon>
        <taxon>Pseudomonadati</taxon>
        <taxon>Pseudomonadota</taxon>
        <taxon>Gammaproteobacteria</taxon>
        <taxon>Vibrionales</taxon>
        <taxon>Vibrionaceae</taxon>
        <taxon>Vibrio</taxon>
    </lineage>
</organism>
<protein>
    <recommendedName>
        <fullName evidence="3">DUF2997 domain-containing protein</fullName>
    </recommendedName>
</protein>
<evidence type="ECO:0000313" key="2">
    <source>
        <dbReference type="Proteomes" id="UP000726777"/>
    </source>
</evidence>
<evidence type="ECO:0008006" key="3">
    <source>
        <dbReference type="Google" id="ProtNLM"/>
    </source>
</evidence>
<reference evidence="1" key="1">
    <citation type="submission" date="2020-09" db="EMBL/GenBank/DDBJ databases">
        <title>Genome sequence of Vibrio parahaemolyticus isolates.</title>
        <authorList>
            <person name="Hammerl J.A."/>
            <person name="Strauch E."/>
        </authorList>
    </citation>
    <scope>NUCLEOTIDE SEQUENCE</scope>
    <source>
        <strain evidence="1">17-VB00146</strain>
    </source>
</reference>
<comment type="caution">
    <text evidence="1">The sequence shown here is derived from an EMBL/GenBank/DDBJ whole genome shotgun (WGS) entry which is preliminary data.</text>
</comment>
<dbReference type="EMBL" id="JACVHL010000002">
    <property type="protein sequence ID" value="MCC3803947.1"/>
    <property type="molecule type" value="Genomic_DNA"/>
</dbReference>
<dbReference type="Proteomes" id="UP000726777">
    <property type="component" value="Unassembled WGS sequence"/>
</dbReference>
<name>A0A9Q3U9U7_VIBPH</name>
<gene>
    <name evidence="1" type="ORF">IB292_02740</name>
</gene>
<evidence type="ECO:0000313" key="1">
    <source>
        <dbReference type="EMBL" id="MCC3803947.1"/>
    </source>
</evidence>
<dbReference type="RefSeq" id="WP_228085621.1">
    <property type="nucleotide sequence ID" value="NZ_JACVHL010000002.1"/>
</dbReference>
<accession>A0A9Q3U9U7</accession>
<proteinExistence type="predicted"/>